<keyword evidence="3" id="KW-1185">Reference proteome</keyword>
<organism evidence="2 3">
    <name type="scientific">Handroanthus impetiginosus</name>
    <dbReference type="NCBI Taxonomy" id="429701"/>
    <lineage>
        <taxon>Eukaryota</taxon>
        <taxon>Viridiplantae</taxon>
        <taxon>Streptophyta</taxon>
        <taxon>Embryophyta</taxon>
        <taxon>Tracheophyta</taxon>
        <taxon>Spermatophyta</taxon>
        <taxon>Magnoliopsida</taxon>
        <taxon>eudicotyledons</taxon>
        <taxon>Gunneridae</taxon>
        <taxon>Pentapetalae</taxon>
        <taxon>asterids</taxon>
        <taxon>lamiids</taxon>
        <taxon>Lamiales</taxon>
        <taxon>Bignoniaceae</taxon>
        <taxon>Crescentiina</taxon>
        <taxon>Tabebuia alliance</taxon>
        <taxon>Handroanthus</taxon>
    </lineage>
</organism>
<dbReference type="OrthoDB" id="2020707at2759"/>
<dbReference type="EMBL" id="NKXS01002052">
    <property type="protein sequence ID" value="PIN15558.1"/>
    <property type="molecule type" value="Genomic_DNA"/>
</dbReference>
<reference evidence="3" key="1">
    <citation type="journal article" date="2018" name="Gigascience">
        <title>Genome assembly of the Pink Ipe (Handroanthus impetiginosus, Bignoniaceae), a highly valued, ecologically keystone Neotropical timber forest tree.</title>
        <authorList>
            <person name="Silva-Junior O.B."/>
            <person name="Grattapaglia D."/>
            <person name="Novaes E."/>
            <person name="Collevatti R.G."/>
        </authorList>
    </citation>
    <scope>NUCLEOTIDE SEQUENCE [LARGE SCALE GENOMIC DNA]</scope>
    <source>
        <strain evidence="3">cv. UFG-1</strain>
    </source>
</reference>
<accession>A0A2G9HDI7</accession>
<dbReference type="InterPro" id="IPR014002">
    <property type="entry name" value="Agenet_dom_plant"/>
</dbReference>
<dbReference type="PANTHER" id="PTHR31917:SF164">
    <property type="entry name" value="DUF724 DOMAIN-CONTAINING PROTEIN 7-LIKE"/>
    <property type="match status" value="1"/>
</dbReference>
<dbReference type="InterPro" id="IPR008395">
    <property type="entry name" value="Agenet-like_dom"/>
</dbReference>
<sequence length="166" mass="19139">MAMNGDSSEDPFRKGAQVEVCLEEEGFRGSWYTATVLRPVSKKSSKKPRLFLEFHTLVTTDDDKNTTQPLREAVDHILVRPIPPRESRRSFRVGEDVDAFHNDGWWEGIVIAVLDGGDRYSVFFRSSREQIEFSGYQLRLHREWVYGKWVPPLEDGVKDDGDSSQF</sequence>
<evidence type="ECO:0000313" key="3">
    <source>
        <dbReference type="Proteomes" id="UP000231279"/>
    </source>
</evidence>
<dbReference type="PANTHER" id="PTHR31917">
    <property type="entry name" value="AGENET DOMAIN-CONTAINING PROTEIN-RELATED"/>
    <property type="match status" value="1"/>
</dbReference>
<feature type="domain" description="Agenet" evidence="1">
    <location>
        <begin position="10"/>
        <end position="87"/>
    </location>
</feature>
<dbReference type="CDD" id="cd20405">
    <property type="entry name" value="Tudor_Agenet_AtDUF_rpt1_3"/>
    <property type="match status" value="1"/>
</dbReference>
<evidence type="ECO:0000259" key="1">
    <source>
        <dbReference type="SMART" id="SM00743"/>
    </source>
</evidence>
<feature type="domain" description="Agenet" evidence="1">
    <location>
        <begin position="89"/>
        <end position="146"/>
    </location>
</feature>
<protein>
    <recommendedName>
        <fullName evidence="1">Agenet domain-containing protein</fullName>
    </recommendedName>
</protein>
<dbReference type="SMART" id="SM00743">
    <property type="entry name" value="Agenet"/>
    <property type="match status" value="2"/>
</dbReference>
<gene>
    <name evidence="2" type="ORF">CDL12_11801</name>
</gene>
<dbReference type="Proteomes" id="UP000231279">
    <property type="component" value="Unassembled WGS sequence"/>
</dbReference>
<name>A0A2G9HDI7_9LAMI</name>
<proteinExistence type="predicted"/>
<dbReference type="Pfam" id="PF05641">
    <property type="entry name" value="Agenet"/>
    <property type="match status" value="2"/>
</dbReference>
<comment type="caution">
    <text evidence="2">The sequence shown here is derived from an EMBL/GenBank/DDBJ whole genome shotgun (WGS) entry which is preliminary data.</text>
</comment>
<evidence type="ECO:0000313" key="2">
    <source>
        <dbReference type="EMBL" id="PIN15558.1"/>
    </source>
</evidence>
<dbReference type="CDD" id="cd20406">
    <property type="entry name" value="Tudor_Agenet_AtDUF_rpt2_4"/>
    <property type="match status" value="1"/>
</dbReference>
<dbReference type="AlphaFoldDB" id="A0A2G9HDI7"/>